<feature type="domain" description="Glycosyltransferase 2-like" evidence="5">
    <location>
        <begin position="84"/>
        <end position="201"/>
    </location>
</feature>
<sequence>MSLPRGFSVTLDPSALRADGGRLLVGGSPLTALRLSPAAAARLDQRRLVVTDEASSRLADRLLSTNLARPDLRDATAPAQNQLTVVVPVRDRADQLDRCLAALHPLAVIVVDDASLDPAAVADVARRHGAILVPLVVNVGPAGARNAGLARVTTPVVAFVDSDVQVDGGDLLRLARHLDDPAVALVGPRVVGHSAADRPRWFERYDVIASSLSLGSTPATVRPGASVAWLPSACLVGRTALLGPGFDAAMRVGEDVDLVWRLGASGHRVRYDPDVAARHDVRTTVRGWLGRKLFYGTGGADLAERHGSHVAPAVLSPTMAVAGAALLLRRRWSLPVVSAAYAVATWSVARGLPSTVERRTRVRIAARLAGRGVGWAARQESALLLRHWWPVAAVGLPSAHVRRALATALVIDTCVAVREAAGADEPSVSLPVLFAGRRLDDLAYGTGLWWGALRRRSTTALAPRRATAPQRPSSRAAASRISTLRILPVTVIGNSSTIIT</sequence>
<evidence type="ECO:0000256" key="3">
    <source>
        <dbReference type="ARBA" id="ARBA00022676"/>
    </source>
</evidence>
<dbReference type="PANTHER" id="PTHR43179:SF12">
    <property type="entry name" value="GALACTOFURANOSYLTRANSFERASE GLFT2"/>
    <property type="match status" value="1"/>
</dbReference>
<evidence type="ECO:0000313" key="8">
    <source>
        <dbReference type="Proteomes" id="UP000199113"/>
    </source>
</evidence>
<dbReference type="Gene3D" id="3.90.550.10">
    <property type="entry name" value="Spore Coat Polysaccharide Biosynthesis Protein SpsA, Chain A"/>
    <property type="match status" value="1"/>
</dbReference>
<dbReference type="NCBIfam" id="TIGR03965">
    <property type="entry name" value="mycofact_glyco"/>
    <property type="match status" value="1"/>
</dbReference>
<dbReference type="OrthoDB" id="5243838at2"/>
<evidence type="ECO:0000259" key="5">
    <source>
        <dbReference type="Pfam" id="PF00535"/>
    </source>
</evidence>
<evidence type="ECO:0000256" key="2">
    <source>
        <dbReference type="ARBA" id="ARBA00006739"/>
    </source>
</evidence>
<organism evidence="7 8">
    <name type="scientific">Nocardioides alpinus</name>
    <dbReference type="NCBI Taxonomy" id="748909"/>
    <lineage>
        <taxon>Bacteria</taxon>
        <taxon>Bacillati</taxon>
        <taxon>Actinomycetota</taxon>
        <taxon>Actinomycetes</taxon>
        <taxon>Propionibacteriales</taxon>
        <taxon>Nocardioidaceae</taxon>
        <taxon>Nocardioides</taxon>
    </lineage>
</organism>
<protein>
    <submittedName>
        <fullName evidence="7">Mycofactocin system glycosyltransferase</fullName>
    </submittedName>
</protein>
<dbReference type="Pfam" id="PF00535">
    <property type="entry name" value="Glycos_transf_2"/>
    <property type="match status" value="1"/>
</dbReference>
<comment type="similarity">
    <text evidence="2">Belongs to the glycosyltransferase 2 family.</text>
</comment>
<comment type="pathway">
    <text evidence="1">Cell wall biogenesis; cell wall polysaccharide biosynthesis.</text>
</comment>
<evidence type="ECO:0000256" key="1">
    <source>
        <dbReference type="ARBA" id="ARBA00004776"/>
    </source>
</evidence>
<evidence type="ECO:0000256" key="4">
    <source>
        <dbReference type="ARBA" id="ARBA00022679"/>
    </source>
</evidence>
<dbReference type="STRING" id="748909.SAMN05192575_11173"/>
<dbReference type="AlphaFoldDB" id="A0A1I1AXL2"/>
<keyword evidence="4 7" id="KW-0808">Transferase</keyword>
<dbReference type="PANTHER" id="PTHR43179">
    <property type="entry name" value="RHAMNOSYLTRANSFERASE WBBL"/>
    <property type="match status" value="1"/>
</dbReference>
<dbReference type="EMBL" id="PJBV01000016">
    <property type="protein sequence ID" value="PKH40944.1"/>
    <property type="molecule type" value="Genomic_DNA"/>
</dbReference>
<keyword evidence="9" id="KW-1185">Reference proteome</keyword>
<evidence type="ECO:0000313" key="7">
    <source>
        <dbReference type="EMBL" id="SFB42252.1"/>
    </source>
</evidence>
<dbReference type="RefSeq" id="WP_091200903.1">
    <property type="nucleotide sequence ID" value="NZ_FOKC01000011.1"/>
</dbReference>
<proteinExistence type="inferred from homology"/>
<reference evidence="7" key="1">
    <citation type="submission" date="2016-10" db="EMBL/GenBank/DDBJ databases">
        <authorList>
            <person name="de Groot N.N."/>
        </authorList>
    </citation>
    <scope>NUCLEOTIDE SEQUENCE [LARGE SCALE GENOMIC DNA]</scope>
    <source>
        <strain evidence="7">CGMCC 1.10697</strain>
    </source>
</reference>
<dbReference type="InterPro" id="IPR029044">
    <property type="entry name" value="Nucleotide-diphossugar_trans"/>
</dbReference>
<evidence type="ECO:0000313" key="6">
    <source>
        <dbReference type="EMBL" id="PKH40944.1"/>
    </source>
</evidence>
<dbReference type="Proteomes" id="UP000233565">
    <property type="component" value="Unassembled WGS sequence"/>
</dbReference>
<dbReference type="InterPro" id="IPR023981">
    <property type="entry name" value="MftF"/>
</dbReference>
<dbReference type="Proteomes" id="UP000199113">
    <property type="component" value="Unassembled WGS sequence"/>
</dbReference>
<accession>A0A1I1AXL2</accession>
<gene>
    <name evidence="6" type="primary">mftF</name>
    <name evidence="6" type="ORF">CXG46_10825</name>
    <name evidence="7" type="ORF">SAMN05192575_11173</name>
</gene>
<reference evidence="6 9" key="2">
    <citation type="submission" date="2017-12" db="EMBL/GenBank/DDBJ databases">
        <title>Pharmacopeia of the Arctic Ocean.</title>
        <authorList>
            <person name="Collins E."/>
            <person name="Ducluzeau A.-L."/>
        </authorList>
    </citation>
    <scope>NUCLEOTIDE SEQUENCE [LARGE SCALE GENOMIC DNA]</scope>
    <source>
        <strain evidence="6 9">DSM 23325</strain>
    </source>
</reference>
<keyword evidence="3" id="KW-0328">Glycosyltransferase</keyword>
<name>A0A1I1AXL2_9ACTN</name>
<dbReference type="EMBL" id="FOKC01000011">
    <property type="protein sequence ID" value="SFB42252.1"/>
    <property type="molecule type" value="Genomic_DNA"/>
</dbReference>
<dbReference type="SUPFAM" id="SSF53448">
    <property type="entry name" value="Nucleotide-diphospho-sugar transferases"/>
    <property type="match status" value="1"/>
</dbReference>
<evidence type="ECO:0000313" key="9">
    <source>
        <dbReference type="Proteomes" id="UP000233565"/>
    </source>
</evidence>
<dbReference type="InterPro" id="IPR001173">
    <property type="entry name" value="Glyco_trans_2-like"/>
</dbReference>
<dbReference type="GO" id="GO:0016757">
    <property type="term" value="F:glycosyltransferase activity"/>
    <property type="evidence" value="ECO:0007669"/>
    <property type="project" value="UniProtKB-KW"/>
</dbReference>